<comment type="similarity">
    <text evidence="3 17">Belongs to the complex I subunit 4 family.</text>
</comment>
<dbReference type="Pfam" id="PF00361">
    <property type="entry name" value="Proton_antipo_M"/>
    <property type="match status" value="1"/>
</dbReference>
<feature type="domain" description="NADH:quinone oxidoreductase/Mrp antiporter transmembrane" evidence="18">
    <location>
        <begin position="109"/>
        <end position="385"/>
    </location>
</feature>
<dbReference type="PANTHER" id="PTHR43507:SF20">
    <property type="entry name" value="NADH-UBIQUINONE OXIDOREDUCTASE CHAIN 4"/>
    <property type="match status" value="1"/>
</dbReference>
<proteinExistence type="inferred from homology"/>
<dbReference type="GO" id="GO:0008137">
    <property type="term" value="F:NADH dehydrogenase (ubiquinone) activity"/>
    <property type="evidence" value="ECO:0007669"/>
    <property type="project" value="UniProtKB-UniRule"/>
</dbReference>
<evidence type="ECO:0000256" key="7">
    <source>
        <dbReference type="ARBA" id="ARBA00022660"/>
    </source>
</evidence>
<name>D2D0K6_LAOST</name>
<evidence type="ECO:0000256" key="16">
    <source>
        <dbReference type="ARBA" id="ARBA00049551"/>
    </source>
</evidence>
<dbReference type="GO" id="GO:0031966">
    <property type="term" value="C:mitochondrial membrane"/>
    <property type="evidence" value="ECO:0007669"/>
    <property type="project" value="UniProtKB-SubCell"/>
</dbReference>
<dbReference type="AlphaFoldDB" id="D2D0K6"/>
<evidence type="ECO:0000256" key="13">
    <source>
        <dbReference type="ARBA" id="ARBA00023075"/>
    </source>
</evidence>
<evidence type="ECO:0000256" key="11">
    <source>
        <dbReference type="ARBA" id="ARBA00022989"/>
    </source>
</evidence>
<dbReference type="InterPro" id="IPR001750">
    <property type="entry name" value="ND/Mrp_TM"/>
</dbReference>
<comment type="catalytic activity">
    <reaction evidence="16 17">
        <text>a ubiquinone + NADH + 5 H(+)(in) = a ubiquinol + NAD(+) + 4 H(+)(out)</text>
        <dbReference type="Rhea" id="RHEA:29091"/>
        <dbReference type="Rhea" id="RHEA-COMP:9565"/>
        <dbReference type="Rhea" id="RHEA-COMP:9566"/>
        <dbReference type="ChEBI" id="CHEBI:15378"/>
        <dbReference type="ChEBI" id="CHEBI:16389"/>
        <dbReference type="ChEBI" id="CHEBI:17976"/>
        <dbReference type="ChEBI" id="CHEBI:57540"/>
        <dbReference type="ChEBI" id="CHEBI:57945"/>
        <dbReference type="EC" id="7.1.1.2"/>
    </reaction>
</comment>
<feature type="transmembrane region" description="Helical" evidence="17">
    <location>
        <begin position="330"/>
        <end position="348"/>
    </location>
</feature>
<accession>D2D0K6</accession>
<feature type="transmembrane region" description="Helical" evidence="17">
    <location>
        <begin position="240"/>
        <end position="261"/>
    </location>
</feature>
<feature type="transmembrane region" description="Helical" evidence="17">
    <location>
        <begin position="417"/>
        <end position="439"/>
    </location>
</feature>
<evidence type="ECO:0000256" key="4">
    <source>
        <dbReference type="ARBA" id="ARBA00012944"/>
    </source>
</evidence>
<organism evidence="19">
    <name type="scientific">Laodelphax striatellus</name>
    <name type="common">Small brown planthopper</name>
    <name type="synonym">Delphax striatella</name>
    <dbReference type="NCBI Taxonomy" id="195883"/>
    <lineage>
        <taxon>Eukaryota</taxon>
        <taxon>Metazoa</taxon>
        <taxon>Ecdysozoa</taxon>
        <taxon>Arthropoda</taxon>
        <taxon>Hexapoda</taxon>
        <taxon>Insecta</taxon>
        <taxon>Pterygota</taxon>
        <taxon>Neoptera</taxon>
        <taxon>Paraneoptera</taxon>
        <taxon>Hemiptera</taxon>
        <taxon>Auchenorrhyncha</taxon>
        <taxon>Fulgoroidea</taxon>
        <taxon>Delphacidae</taxon>
        <taxon>Criomorphinae</taxon>
        <taxon>Laodelphax</taxon>
    </lineage>
</organism>
<dbReference type="GO" id="GO:0042773">
    <property type="term" value="P:ATP synthesis coupled electron transport"/>
    <property type="evidence" value="ECO:0007669"/>
    <property type="project" value="InterPro"/>
</dbReference>
<feature type="transmembrane region" description="Helical" evidence="17">
    <location>
        <begin position="80"/>
        <end position="100"/>
    </location>
</feature>
<evidence type="ECO:0000256" key="17">
    <source>
        <dbReference type="RuleBase" id="RU003297"/>
    </source>
</evidence>
<comment type="function">
    <text evidence="1">Core subunit of the mitochondrial membrane respiratory chain NADH dehydrogenase (Complex I) that is believed to belong to the minimal assembly required for catalysis. Complex I functions in the transfer of electrons from NADH to the respiratory chain. The immediate electron acceptor for the enzyme is believed to be ubiquinone.</text>
</comment>
<keyword evidence="7 17" id="KW-0679">Respiratory chain</keyword>
<keyword evidence="9" id="KW-1278">Translocase</keyword>
<protein>
    <recommendedName>
        <fullName evidence="5 17">NADH-ubiquinone oxidoreductase chain 4</fullName>
        <ecNumber evidence="4 17">7.1.1.2</ecNumber>
    </recommendedName>
</protein>
<sequence>MLSYFFLLISLTLLSLKMNLFFLIYFFFFMNLVFLTSAEAKDFFSYISFNMGLDYYSFCMILLTFWLFILMMYGMLNLKLLYFSYLSMLVFLMFFFFVSLFCNIKFFFFLYLFWMWILPVFFLIYGWGYQPERVFSSLYFFFYTLFSSLPLLILIFSLSNLLGYFYFYIDFSSENLFLFFFFIFSFLVKLPMFFFHLWLPKAHVEGPTIGSMILSGVMLKLGGYGLIRVLYMFTSLVNCYSFFFMTLSLIGALYVGLFCLLQSDSKVLVAYSSVSHMSLVICGLMSLSWYGFTGSLYLMLSHGLISSGLFYFVGCLFDRLGTRSMFLMKGLINLSPSLVMFFFLLVVSNMSCPPSLNLISELLICFSLMGWDYLSLIYIFFTLFFSACAMICWFSFVSHGYTFGLVLNLDSGFVREYYLFFMHLTPLYLFFLNLDFFILESNLFK</sequence>
<keyword evidence="15 17" id="KW-0472">Membrane</keyword>
<feature type="transmembrane region" description="Helical" evidence="17">
    <location>
        <begin position="211"/>
        <end position="234"/>
    </location>
</feature>
<comment type="subcellular location">
    <subcellularLocation>
        <location evidence="2 17">Mitochondrion membrane</location>
        <topology evidence="2 17">Multi-pass membrane protein</topology>
    </subcellularLocation>
</comment>
<evidence type="ECO:0000313" key="19">
    <source>
        <dbReference type="EMBL" id="ACI95047.1"/>
    </source>
</evidence>
<evidence type="ECO:0000256" key="3">
    <source>
        <dbReference type="ARBA" id="ARBA00009025"/>
    </source>
</evidence>
<feature type="transmembrane region" description="Helical" evidence="17">
    <location>
        <begin position="378"/>
        <end position="397"/>
    </location>
</feature>
<keyword evidence="12 17" id="KW-0520">NAD</keyword>
<evidence type="ECO:0000256" key="6">
    <source>
        <dbReference type="ARBA" id="ARBA00022448"/>
    </source>
</evidence>
<feature type="transmembrane region" description="Helical" evidence="17">
    <location>
        <begin position="175"/>
        <end position="199"/>
    </location>
</feature>
<comment type="function">
    <text evidence="17">Core subunit of the mitochondrial membrane respiratory chain NADH dehydrogenase (Complex I) which catalyzes electron transfer from NADH through the respiratory chain, using ubiquinone as an electron acceptor. Essential for the catalytic activity and assembly of complex I.</text>
</comment>
<keyword evidence="14 17" id="KW-0496">Mitochondrion</keyword>
<dbReference type="PRINTS" id="PR01437">
    <property type="entry name" value="NUOXDRDTASE4"/>
</dbReference>
<evidence type="ECO:0000256" key="10">
    <source>
        <dbReference type="ARBA" id="ARBA00022982"/>
    </source>
</evidence>
<evidence type="ECO:0000256" key="9">
    <source>
        <dbReference type="ARBA" id="ARBA00022967"/>
    </source>
</evidence>
<feature type="transmembrane region" description="Helical" evidence="17">
    <location>
        <begin position="7"/>
        <end position="35"/>
    </location>
</feature>
<dbReference type="PANTHER" id="PTHR43507">
    <property type="entry name" value="NADH-UBIQUINONE OXIDOREDUCTASE CHAIN 4"/>
    <property type="match status" value="1"/>
</dbReference>
<feature type="transmembrane region" description="Helical" evidence="17">
    <location>
        <begin position="140"/>
        <end position="169"/>
    </location>
</feature>
<keyword evidence="6 17" id="KW-0813">Transport</keyword>
<evidence type="ECO:0000256" key="8">
    <source>
        <dbReference type="ARBA" id="ARBA00022692"/>
    </source>
</evidence>
<feature type="transmembrane region" description="Helical" evidence="17">
    <location>
        <begin position="296"/>
        <end position="318"/>
    </location>
</feature>
<evidence type="ECO:0000256" key="5">
    <source>
        <dbReference type="ARBA" id="ARBA00021006"/>
    </source>
</evidence>
<keyword evidence="11 17" id="KW-1133">Transmembrane helix</keyword>
<evidence type="ECO:0000256" key="12">
    <source>
        <dbReference type="ARBA" id="ARBA00023027"/>
    </source>
</evidence>
<dbReference type="GO" id="GO:0015990">
    <property type="term" value="P:electron transport coupled proton transport"/>
    <property type="evidence" value="ECO:0007669"/>
    <property type="project" value="TreeGrafter"/>
</dbReference>
<evidence type="ECO:0000256" key="14">
    <source>
        <dbReference type="ARBA" id="ARBA00023128"/>
    </source>
</evidence>
<dbReference type="InterPro" id="IPR003918">
    <property type="entry name" value="NADH_UbQ_OxRdtase"/>
</dbReference>
<evidence type="ECO:0000259" key="18">
    <source>
        <dbReference type="Pfam" id="PF00361"/>
    </source>
</evidence>
<reference evidence="19" key="1">
    <citation type="journal article" date="2009" name="Zool. Sci.">
        <title>Complete mitochondrial genome of the small brown planthopper, Laodelphax striatellus (Delphacidae: Hemiptera), with a novel gene order.</title>
        <authorList>
            <person name="Song N."/>
            <person name="Liang A.P."/>
        </authorList>
    </citation>
    <scope>NUCLEOTIDE SEQUENCE</scope>
</reference>
<geneLocation type="mitochondrion" evidence="19"/>
<feature type="transmembrane region" description="Helical" evidence="17">
    <location>
        <begin position="106"/>
        <end position="128"/>
    </location>
</feature>
<dbReference type="GO" id="GO:0048039">
    <property type="term" value="F:ubiquinone binding"/>
    <property type="evidence" value="ECO:0007669"/>
    <property type="project" value="TreeGrafter"/>
</dbReference>
<evidence type="ECO:0000256" key="15">
    <source>
        <dbReference type="ARBA" id="ARBA00023136"/>
    </source>
</evidence>
<evidence type="ECO:0000256" key="2">
    <source>
        <dbReference type="ARBA" id="ARBA00004225"/>
    </source>
</evidence>
<dbReference type="EMBL" id="FJ360695">
    <property type="protein sequence ID" value="ACI95047.1"/>
    <property type="molecule type" value="Genomic_DNA"/>
</dbReference>
<keyword evidence="13 17" id="KW-0830">Ubiquinone</keyword>
<gene>
    <name evidence="19" type="primary">nad4</name>
</gene>
<keyword evidence="10 17" id="KW-0249">Electron transport</keyword>
<feature type="transmembrane region" description="Helical" evidence="17">
    <location>
        <begin position="268"/>
        <end position="290"/>
    </location>
</feature>
<dbReference type="EC" id="7.1.1.2" evidence="4 17"/>
<keyword evidence="8 17" id="KW-0812">Transmembrane</keyword>
<evidence type="ECO:0000256" key="1">
    <source>
        <dbReference type="ARBA" id="ARBA00003257"/>
    </source>
</evidence>
<dbReference type="GO" id="GO:0003954">
    <property type="term" value="F:NADH dehydrogenase activity"/>
    <property type="evidence" value="ECO:0007669"/>
    <property type="project" value="TreeGrafter"/>
</dbReference>
<feature type="transmembrane region" description="Helical" evidence="17">
    <location>
        <begin position="55"/>
        <end position="73"/>
    </location>
</feature>